<dbReference type="AlphaFoldDB" id="A0A9P9I6V6"/>
<feature type="transmembrane region" description="Helical" evidence="1">
    <location>
        <begin position="216"/>
        <end position="233"/>
    </location>
</feature>
<sequence length="262" mass="29336">MRSTNQIVQFNNIAAFMTADSDFWVTSRFERLHLINLLFTQHCLTSLEEEINDHLLYDQSLIRGESYAEPKRDAEKILAELPNAIREYTEAISSLAVLKKSEAPAPHIVGALREGVPESSAFSKSLYFPYKLELSASRQLSVGAEPKNWMYRCVARHQFLARIFEKGHKVGQVAYTKFSEELLRKTEFGIVAIFLCLVQLLPVLALTLVSSQAVRLAIIIILIGLVSILNTLFANAVRATNFGAIAAYSAIVVVFISQDNQK</sequence>
<proteinExistence type="predicted"/>
<reference evidence="3" key="1">
    <citation type="journal article" date="2021" name="Nat. Commun.">
        <title>Genetic determinants of endophytism in the Arabidopsis root mycobiome.</title>
        <authorList>
            <person name="Mesny F."/>
            <person name="Miyauchi S."/>
            <person name="Thiergart T."/>
            <person name="Pickel B."/>
            <person name="Atanasova L."/>
            <person name="Karlsson M."/>
            <person name="Huettel B."/>
            <person name="Barry K.W."/>
            <person name="Haridas S."/>
            <person name="Chen C."/>
            <person name="Bauer D."/>
            <person name="Andreopoulos W."/>
            <person name="Pangilinan J."/>
            <person name="LaButti K."/>
            <person name="Riley R."/>
            <person name="Lipzen A."/>
            <person name="Clum A."/>
            <person name="Drula E."/>
            <person name="Henrissat B."/>
            <person name="Kohler A."/>
            <person name="Grigoriev I.V."/>
            <person name="Martin F.M."/>
            <person name="Hacquard S."/>
        </authorList>
    </citation>
    <scope>NUCLEOTIDE SEQUENCE</scope>
    <source>
        <strain evidence="3">MPI-CAGE-CH-0243</strain>
    </source>
</reference>
<evidence type="ECO:0000259" key="2">
    <source>
        <dbReference type="Pfam" id="PF20237"/>
    </source>
</evidence>
<keyword evidence="1" id="KW-1133">Transmembrane helix</keyword>
<dbReference type="InterPro" id="IPR046529">
    <property type="entry name" value="DUF6594"/>
</dbReference>
<evidence type="ECO:0000313" key="3">
    <source>
        <dbReference type="EMBL" id="KAH7110058.1"/>
    </source>
</evidence>
<gene>
    <name evidence="3" type="ORF">B0J11DRAFT_544554</name>
</gene>
<feature type="non-terminal residue" evidence="3">
    <location>
        <position position="262"/>
    </location>
</feature>
<dbReference type="OrthoDB" id="3561189at2759"/>
<feature type="transmembrane region" description="Helical" evidence="1">
    <location>
        <begin position="188"/>
        <end position="209"/>
    </location>
</feature>
<evidence type="ECO:0000256" key="1">
    <source>
        <dbReference type="SAM" id="Phobius"/>
    </source>
</evidence>
<feature type="domain" description="DUF6594" evidence="2">
    <location>
        <begin position="12"/>
        <end position="253"/>
    </location>
</feature>
<feature type="transmembrane region" description="Helical" evidence="1">
    <location>
        <begin position="239"/>
        <end position="257"/>
    </location>
</feature>
<protein>
    <recommendedName>
        <fullName evidence="2">DUF6594 domain-containing protein</fullName>
    </recommendedName>
</protein>
<evidence type="ECO:0000313" key="4">
    <source>
        <dbReference type="Proteomes" id="UP000700596"/>
    </source>
</evidence>
<dbReference type="Proteomes" id="UP000700596">
    <property type="component" value="Unassembled WGS sequence"/>
</dbReference>
<keyword evidence="1" id="KW-0812">Transmembrane</keyword>
<organism evidence="3 4">
    <name type="scientific">Dendryphion nanum</name>
    <dbReference type="NCBI Taxonomy" id="256645"/>
    <lineage>
        <taxon>Eukaryota</taxon>
        <taxon>Fungi</taxon>
        <taxon>Dikarya</taxon>
        <taxon>Ascomycota</taxon>
        <taxon>Pezizomycotina</taxon>
        <taxon>Dothideomycetes</taxon>
        <taxon>Pleosporomycetidae</taxon>
        <taxon>Pleosporales</taxon>
        <taxon>Torulaceae</taxon>
        <taxon>Dendryphion</taxon>
    </lineage>
</organism>
<dbReference type="Pfam" id="PF20237">
    <property type="entry name" value="DUF6594"/>
    <property type="match status" value="1"/>
</dbReference>
<dbReference type="EMBL" id="JAGMWT010000029">
    <property type="protein sequence ID" value="KAH7110058.1"/>
    <property type="molecule type" value="Genomic_DNA"/>
</dbReference>
<name>A0A9P9I6V6_9PLEO</name>
<accession>A0A9P9I6V6</accession>
<keyword evidence="4" id="KW-1185">Reference proteome</keyword>
<dbReference type="PANTHER" id="PTHR34502:SF5">
    <property type="entry name" value="DUF6594 DOMAIN-CONTAINING PROTEIN"/>
    <property type="match status" value="1"/>
</dbReference>
<dbReference type="PANTHER" id="PTHR34502">
    <property type="entry name" value="DUF6594 DOMAIN-CONTAINING PROTEIN-RELATED"/>
    <property type="match status" value="1"/>
</dbReference>
<keyword evidence="1" id="KW-0472">Membrane</keyword>
<comment type="caution">
    <text evidence="3">The sequence shown here is derived from an EMBL/GenBank/DDBJ whole genome shotgun (WGS) entry which is preliminary data.</text>
</comment>